<comment type="caution">
    <text evidence="5">The sequence shown here is derived from an EMBL/GenBank/DDBJ whole genome shotgun (WGS) entry which is preliminary data.</text>
</comment>
<evidence type="ECO:0000313" key="5">
    <source>
        <dbReference type="EMBL" id="CAG7717390.1"/>
    </source>
</evidence>
<evidence type="ECO:0008006" key="7">
    <source>
        <dbReference type="Google" id="ProtNLM"/>
    </source>
</evidence>
<dbReference type="GO" id="GO:0008478">
    <property type="term" value="F:pyridoxal kinase activity"/>
    <property type="evidence" value="ECO:0007669"/>
    <property type="project" value="InterPro"/>
</dbReference>
<keyword evidence="6" id="KW-1185">Reference proteome</keyword>
<dbReference type="Proteomes" id="UP000708208">
    <property type="component" value="Unassembled WGS sequence"/>
</dbReference>
<dbReference type="GO" id="GO:0005829">
    <property type="term" value="C:cytosol"/>
    <property type="evidence" value="ECO:0007669"/>
    <property type="project" value="TreeGrafter"/>
</dbReference>
<name>A0A8J2NWQ5_9HEXA</name>
<evidence type="ECO:0000256" key="3">
    <source>
        <dbReference type="ARBA" id="ARBA00022777"/>
    </source>
</evidence>
<keyword evidence="1" id="KW-0808">Transferase</keyword>
<dbReference type="InterPro" id="IPR004625">
    <property type="entry name" value="PyrdxlKinase"/>
</dbReference>
<dbReference type="GO" id="GO:0005524">
    <property type="term" value="F:ATP binding"/>
    <property type="evidence" value="ECO:0007669"/>
    <property type="project" value="UniProtKB-KW"/>
</dbReference>
<evidence type="ECO:0000256" key="1">
    <source>
        <dbReference type="ARBA" id="ARBA00022679"/>
    </source>
</evidence>
<organism evidence="5 6">
    <name type="scientific">Allacma fusca</name>
    <dbReference type="NCBI Taxonomy" id="39272"/>
    <lineage>
        <taxon>Eukaryota</taxon>
        <taxon>Metazoa</taxon>
        <taxon>Ecdysozoa</taxon>
        <taxon>Arthropoda</taxon>
        <taxon>Hexapoda</taxon>
        <taxon>Collembola</taxon>
        <taxon>Symphypleona</taxon>
        <taxon>Sminthuridae</taxon>
        <taxon>Allacma</taxon>
    </lineage>
</organism>
<accession>A0A8J2NWQ5</accession>
<dbReference type="OrthoDB" id="2104723at2759"/>
<dbReference type="PANTHER" id="PTHR10534">
    <property type="entry name" value="PYRIDOXAL KINASE"/>
    <property type="match status" value="1"/>
</dbReference>
<feature type="non-terminal residue" evidence="5">
    <location>
        <position position="1"/>
    </location>
</feature>
<evidence type="ECO:0000256" key="4">
    <source>
        <dbReference type="ARBA" id="ARBA00022840"/>
    </source>
</evidence>
<evidence type="ECO:0000313" key="6">
    <source>
        <dbReference type="Proteomes" id="UP000708208"/>
    </source>
</evidence>
<sequence>DSLLTGYVGSESFLRKICQVVKGIKDKNPDSVYLCDPVLGDDGHFYVPQSL</sequence>
<gene>
    <name evidence="5" type="ORF">AFUS01_LOCUS6849</name>
</gene>
<keyword evidence="2" id="KW-0547">Nucleotide-binding</keyword>
<proteinExistence type="predicted"/>
<dbReference type="AlphaFoldDB" id="A0A8J2NWQ5"/>
<dbReference type="GO" id="GO:0009443">
    <property type="term" value="P:pyridoxal 5'-phosphate salvage"/>
    <property type="evidence" value="ECO:0007669"/>
    <property type="project" value="InterPro"/>
</dbReference>
<dbReference type="EMBL" id="CAJVCH010045439">
    <property type="protein sequence ID" value="CAG7717390.1"/>
    <property type="molecule type" value="Genomic_DNA"/>
</dbReference>
<keyword evidence="4" id="KW-0067">ATP-binding</keyword>
<keyword evidence="3" id="KW-0418">Kinase</keyword>
<evidence type="ECO:0000256" key="2">
    <source>
        <dbReference type="ARBA" id="ARBA00022741"/>
    </source>
</evidence>
<reference evidence="5" key="1">
    <citation type="submission" date="2021-06" db="EMBL/GenBank/DDBJ databases">
        <authorList>
            <person name="Hodson N. C."/>
            <person name="Mongue J. A."/>
            <person name="Jaron S. K."/>
        </authorList>
    </citation>
    <scope>NUCLEOTIDE SEQUENCE</scope>
</reference>
<protein>
    <recommendedName>
        <fullName evidence="7">Pyridoxal kinase</fullName>
    </recommendedName>
</protein>
<feature type="non-terminal residue" evidence="5">
    <location>
        <position position="51"/>
    </location>
</feature>
<dbReference type="PANTHER" id="PTHR10534:SF2">
    <property type="entry name" value="PYRIDOXAL KINASE"/>
    <property type="match status" value="1"/>
</dbReference>